<dbReference type="InterPro" id="IPR051046">
    <property type="entry name" value="MurCDEF_CellWall_CoF430Synth"/>
</dbReference>
<evidence type="ECO:0000256" key="9">
    <source>
        <dbReference type="ARBA" id="ARBA00023316"/>
    </source>
</evidence>
<dbReference type="HOGENOM" id="CLU_031507_4_1_5"/>
<evidence type="ECO:0000256" key="4">
    <source>
        <dbReference type="ARBA" id="ARBA00022741"/>
    </source>
</evidence>
<dbReference type="UniPathway" id="UPA00219"/>
<evidence type="ECO:0000259" key="13">
    <source>
        <dbReference type="Pfam" id="PF02875"/>
    </source>
</evidence>
<dbReference type="GO" id="GO:0008766">
    <property type="term" value="F:UDP-N-acetylmuramoylalanyl-D-glutamyl-2,6-diaminopimelate-D-alanyl-D-alanine ligase activity"/>
    <property type="evidence" value="ECO:0007669"/>
    <property type="project" value="RHEA"/>
</dbReference>
<dbReference type="EMBL" id="CP002850">
    <property type="protein sequence ID" value="AEH62313.1"/>
    <property type="molecule type" value="Genomic_DNA"/>
</dbReference>
<dbReference type="EC" id="6.3.2.10" evidence="10 11"/>
<evidence type="ECO:0000256" key="11">
    <source>
        <dbReference type="RuleBase" id="RU004136"/>
    </source>
</evidence>
<evidence type="ECO:0000256" key="8">
    <source>
        <dbReference type="ARBA" id="ARBA00023306"/>
    </source>
</evidence>
<keyword evidence="1 10" id="KW-0963">Cytoplasm</keyword>
<keyword evidence="4 10" id="KW-0547">Nucleotide-binding</keyword>
<dbReference type="InterPro" id="IPR036615">
    <property type="entry name" value="Mur_ligase_C_dom_sf"/>
</dbReference>
<keyword evidence="3 10" id="KW-0132">Cell division</keyword>
<comment type="similarity">
    <text evidence="10">Belongs to the MurCDEF family. MurF subfamily.</text>
</comment>
<dbReference type="OrthoDB" id="9801978at2"/>
<dbReference type="PANTHER" id="PTHR43024">
    <property type="entry name" value="UDP-N-ACETYLMURAMOYL-TRIPEPTIDE--D-ALANYL-D-ALANINE LIGASE"/>
    <property type="match status" value="1"/>
</dbReference>
<evidence type="ECO:0000256" key="10">
    <source>
        <dbReference type="HAMAP-Rule" id="MF_02019"/>
    </source>
</evidence>
<dbReference type="GO" id="GO:0005737">
    <property type="term" value="C:cytoplasm"/>
    <property type="evidence" value="ECO:0007669"/>
    <property type="project" value="UniProtKB-SubCell"/>
</dbReference>
<feature type="domain" description="Mur ligase C-terminal" evidence="13">
    <location>
        <begin position="328"/>
        <end position="442"/>
    </location>
</feature>
<accession>A0A0H3G0V4</accession>
<feature type="domain" description="Mur ligase N-terminal catalytic" evidence="12">
    <location>
        <begin position="24"/>
        <end position="70"/>
    </location>
</feature>
<dbReference type="InterPro" id="IPR013221">
    <property type="entry name" value="Mur_ligase_cen"/>
</dbReference>
<dbReference type="GO" id="GO:0005524">
    <property type="term" value="F:ATP binding"/>
    <property type="evidence" value="ECO:0007669"/>
    <property type="project" value="UniProtKB-UniRule"/>
</dbReference>
<dbReference type="Gene3D" id="3.90.190.20">
    <property type="entry name" value="Mur ligase, C-terminal domain"/>
    <property type="match status" value="1"/>
</dbReference>
<dbReference type="Proteomes" id="UP000001494">
    <property type="component" value="Chromosome"/>
</dbReference>
<keyword evidence="9 10" id="KW-0961">Cell wall biogenesis/degradation</keyword>
<dbReference type="InterPro" id="IPR036565">
    <property type="entry name" value="Mur-like_cat_sf"/>
</dbReference>
<evidence type="ECO:0000256" key="7">
    <source>
        <dbReference type="ARBA" id="ARBA00022984"/>
    </source>
</evidence>
<feature type="binding site" evidence="10">
    <location>
        <begin position="105"/>
        <end position="111"/>
    </location>
    <ligand>
        <name>ATP</name>
        <dbReference type="ChEBI" id="CHEBI:30616"/>
    </ligand>
</feature>
<organism evidence="15 16">
    <name type="scientific">Zymomonas mobilis subsp. mobilis (strain ATCC 10988 / DSM 424 / LMG 404 / NCIMB 8938 / NRRL B-806 / ZM1)</name>
    <dbReference type="NCBI Taxonomy" id="555217"/>
    <lineage>
        <taxon>Bacteria</taxon>
        <taxon>Pseudomonadati</taxon>
        <taxon>Pseudomonadota</taxon>
        <taxon>Alphaproteobacteria</taxon>
        <taxon>Sphingomonadales</taxon>
        <taxon>Zymomonadaceae</taxon>
        <taxon>Zymomonas</taxon>
    </lineage>
</organism>
<dbReference type="GO" id="GO:0008360">
    <property type="term" value="P:regulation of cell shape"/>
    <property type="evidence" value="ECO:0007669"/>
    <property type="project" value="UniProtKB-KW"/>
</dbReference>
<evidence type="ECO:0000259" key="12">
    <source>
        <dbReference type="Pfam" id="PF01225"/>
    </source>
</evidence>
<comment type="pathway">
    <text evidence="10 11">Cell wall biogenesis; peptidoglycan biosynthesis.</text>
</comment>
<keyword evidence="8 10" id="KW-0131">Cell cycle</keyword>
<name>A0A0H3G0V4_ZYMMA</name>
<keyword evidence="6 10" id="KW-0133">Cell shape</keyword>
<evidence type="ECO:0000313" key="15">
    <source>
        <dbReference type="EMBL" id="AEH62313.1"/>
    </source>
</evidence>
<protein>
    <recommendedName>
        <fullName evidence="10 11">UDP-N-acetylmuramoyl-tripeptide--D-alanyl-D-alanine ligase</fullName>
        <ecNumber evidence="10 11">6.3.2.10</ecNumber>
    </recommendedName>
    <alternativeName>
        <fullName evidence="10">D-alanyl-D-alanine-adding enzyme</fullName>
    </alternativeName>
</protein>
<evidence type="ECO:0000313" key="16">
    <source>
        <dbReference type="Proteomes" id="UP000001494"/>
    </source>
</evidence>
<dbReference type="AlphaFoldDB" id="A0A0H3G0V4"/>
<dbReference type="InterPro" id="IPR035911">
    <property type="entry name" value="MurE/MurF_N"/>
</dbReference>
<comment type="catalytic activity">
    <reaction evidence="10 11">
        <text>D-alanyl-D-alanine + UDP-N-acetyl-alpha-D-muramoyl-L-alanyl-gamma-D-glutamyl-meso-2,6-diaminopimelate + ATP = UDP-N-acetyl-alpha-D-muramoyl-L-alanyl-gamma-D-glutamyl-meso-2,6-diaminopimeloyl-D-alanyl-D-alanine + ADP + phosphate + H(+)</text>
        <dbReference type="Rhea" id="RHEA:28374"/>
        <dbReference type="ChEBI" id="CHEBI:15378"/>
        <dbReference type="ChEBI" id="CHEBI:30616"/>
        <dbReference type="ChEBI" id="CHEBI:43474"/>
        <dbReference type="ChEBI" id="CHEBI:57822"/>
        <dbReference type="ChEBI" id="CHEBI:61386"/>
        <dbReference type="ChEBI" id="CHEBI:83905"/>
        <dbReference type="ChEBI" id="CHEBI:456216"/>
        <dbReference type="EC" id="6.3.2.10"/>
    </reaction>
</comment>
<dbReference type="eggNOG" id="COG0770">
    <property type="taxonomic scope" value="Bacteria"/>
</dbReference>
<evidence type="ECO:0000259" key="14">
    <source>
        <dbReference type="Pfam" id="PF08245"/>
    </source>
</evidence>
<dbReference type="Pfam" id="PF08245">
    <property type="entry name" value="Mur_ligase_M"/>
    <property type="match status" value="1"/>
</dbReference>
<dbReference type="InterPro" id="IPR004101">
    <property type="entry name" value="Mur_ligase_C"/>
</dbReference>
<dbReference type="InterPro" id="IPR005863">
    <property type="entry name" value="UDP-N-AcMur_synth"/>
</dbReference>
<dbReference type="InterPro" id="IPR000713">
    <property type="entry name" value="Mur_ligase_N"/>
</dbReference>
<evidence type="ECO:0000256" key="2">
    <source>
        <dbReference type="ARBA" id="ARBA00022598"/>
    </source>
</evidence>
<dbReference type="KEGG" id="zmm:Zmob_0467"/>
<dbReference type="GO" id="GO:0009252">
    <property type="term" value="P:peptidoglycan biosynthetic process"/>
    <property type="evidence" value="ECO:0007669"/>
    <property type="project" value="UniProtKB-UniRule"/>
</dbReference>
<dbReference type="GO" id="GO:0047480">
    <property type="term" value="F:UDP-N-acetylmuramoyl-tripeptide-D-alanyl-D-alanine ligase activity"/>
    <property type="evidence" value="ECO:0007669"/>
    <property type="project" value="UniProtKB-UniRule"/>
</dbReference>
<dbReference type="SUPFAM" id="SSF53623">
    <property type="entry name" value="MurD-like peptide ligases, catalytic domain"/>
    <property type="match status" value="1"/>
</dbReference>
<evidence type="ECO:0000256" key="6">
    <source>
        <dbReference type="ARBA" id="ARBA00022960"/>
    </source>
</evidence>
<dbReference type="Pfam" id="PF01225">
    <property type="entry name" value="Mur_ligase"/>
    <property type="match status" value="1"/>
</dbReference>
<dbReference type="Pfam" id="PF02875">
    <property type="entry name" value="Mur_ligase_C"/>
    <property type="match status" value="1"/>
</dbReference>
<evidence type="ECO:0000256" key="1">
    <source>
        <dbReference type="ARBA" id="ARBA00022490"/>
    </source>
</evidence>
<dbReference type="HAMAP" id="MF_02019">
    <property type="entry name" value="MurF"/>
    <property type="match status" value="1"/>
</dbReference>
<comment type="subcellular location">
    <subcellularLocation>
        <location evidence="10 11">Cytoplasm</location>
    </subcellularLocation>
</comment>
<proteinExistence type="inferred from homology"/>
<reference evidence="15 16" key="1">
    <citation type="journal article" date="2011" name="J. Bacteriol.">
        <title>Genome sequence of the ethanol-producing Zymomonas mobilis subsp. mobilis lectotype strain ATCC 10988.</title>
        <authorList>
            <person name="Pappas K.M."/>
            <person name="Kouvelis V.N."/>
            <person name="Saunders E."/>
            <person name="Brettin T.S."/>
            <person name="Bruce D."/>
            <person name="Detter C."/>
            <person name="Balakireva M."/>
            <person name="Han C.S."/>
            <person name="Savvakis G."/>
            <person name="Kyrpides N.C."/>
            <person name="Typas M.A."/>
        </authorList>
    </citation>
    <scope>NUCLEOTIDE SEQUENCE [LARGE SCALE GENOMIC DNA]</scope>
    <source>
        <strain evidence="16">ATCC 10988 / DSM 424 / CCUG 17860 / LMG 404 / NCIMB 8938 / NRRL B-806 / ZM1</strain>
    </source>
</reference>
<dbReference type="PANTHER" id="PTHR43024:SF1">
    <property type="entry name" value="UDP-N-ACETYLMURAMOYL-TRIPEPTIDE--D-ALANYL-D-ALANINE LIGASE"/>
    <property type="match status" value="1"/>
</dbReference>
<keyword evidence="2 10" id="KW-0436">Ligase</keyword>
<sequence>MKALWQSEAIARAVKGTASADFSVRNVAFDSREIQKGDLFFALKGTESDGHNYVDAAFKRGAAGAVVMSPVPYPHILVDDSYQALKDLAVASRKRNHGKIIGITGSVGKTSTKESLRLALERMAPEKVHYSLKSYNNHVGVPLSLARMPEESLFGIFEMGMNHAGELSDLTKLVQPDVALITAIAPAHAAFFADETAIAEAKSEIFEGLLSGGIAIIPHDSPYRDLLTAKVQEKKAEIRSFGFGEGATIRAQNIVREADGRVLVTASIRDRQLVFSMAMAAEYWISNAMAVLAVVDAVGGDLTLASLALGDITGFQGRGQRFDIPVGDGSAIVIDESYNANPASMAATIKALENEPKDKRRIVLLGDMLELGQNSAAYHRALADPLSHAKVDHVLLVGQEMAALEESLAGKIACDRIEKADQAEALLDEILKADDILLVKGSNSLGLSTVVSSLSKKGCACSI</sequence>
<evidence type="ECO:0000256" key="3">
    <source>
        <dbReference type="ARBA" id="ARBA00022618"/>
    </source>
</evidence>
<evidence type="ECO:0000256" key="5">
    <source>
        <dbReference type="ARBA" id="ARBA00022840"/>
    </source>
</evidence>
<comment type="function">
    <text evidence="10 11">Involved in cell wall formation. Catalyzes the final step in the synthesis of UDP-N-acetylmuramoyl-pentapeptide, the precursor of murein.</text>
</comment>
<dbReference type="NCBIfam" id="TIGR01143">
    <property type="entry name" value="murF"/>
    <property type="match status" value="1"/>
</dbReference>
<dbReference type="SUPFAM" id="SSF53244">
    <property type="entry name" value="MurD-like peptide ligases, peptide-binding domain"/>
    <property type="match status" value="1"/>
</dbReference>
<dbReference type="GO" id="GO:0071555">
    <property type="term" value="P:cell wall organization"/>
    <property type="evidence" value="ECO:0007669"/>
    <property type="project" value="UniProtKB-KW"/>
</dbReference>
<dbReference type="Gene3D" id="3.40.1390.10">
    <property type="entry name" value="MurE/MurF, N-terminal domain"/>
    <property type="match status" value="1"/>
</dbReference>
<dbReference type="RefSeq" id="WP_014500533.1">
    <property type="nucleotide sequence ID" value="NC_017262.1"/>
</dbReference>
<dbReference type="Gene3D" id="3.40.1190.10">
    <property type="entry name" value="Mur-like, catalytic domain"/>
    <property type="match status" value="1"/>
</dbReference>
<feature type="domain" description="Mur ligase central" evidence="14">
    <location>
        <begin position="103"/>
        <end position="295"/>
    </location>
</feature>
<gene>
    <name evidence="10" type="primary">murF</name>
    <name evidence="15" type="ordered locus">Zmob_0467</name>
</gene>
<keyword evidence="5 10" id="KW-0067">ATP-binding</keyword>
<dbReference type="SUPFAM" id="SSF63418">
    <property type="entry name" value="MurE/MurF N-terminal domain"/>
    <property type="match status" value="1"/>
</dbReference>
<keyword evidence="7 10" id="KW-0573">Peptidoglycan synthesis</keyword>
<dbReference type="GO" id="GO:0051301">
    <property type="term" value="P:cell division"/>
    <property type="evidence" value="ECO:0007669"/>
    <property type="project" value="UniProtKB-KW"/>
</dbReference>